<accession>A0A0G0N6U6</accession>
<evidence type="ECO:0000313" key="3">
    <source>
        <dbReference type="Proteomes" id="UP000034246"/>
    </source>
</evidence>
<dbReference type="Proteomes" id="UP000034246">
    <property type="component" value="Unassembled WGS sequence"/>
</dbReference>
<dbReference type="EMBL" id="LBWP01000011">
    <property type="protein sequence ID" value="KKR11138.1"/>
    <property type="molecule type" value="Genomic_DNA"/>
</dbReference>
<dbReference type="SUPFAM" id="SSF53335">
    <property type="entry name" value="S-adenosyl-L-methionine-dependent methyltransferases"/>
    <property type="match status" value="1"/>
</dbReference>
<evidence type="ECO:0008006" key="4">
    <source>
        <dbReference type="Google" id="ProtNLM"/>
    </source>
</evidence>
<name>A0A0G0N6U6_9BACT</name>
<organism evidence="2 3">
    <name type="scientific">Candidatus Woesebacteria bacterium GW2011_GWA1_39_21</name>
    <dbReference type="NCBI Taxonomy" id="1618550"/>
    <lineage>
        <taxon>Bacteria</taxon>
        <taxon>Candidatus Woeseibacteriota</taxon>
    </lineage>
</organism>
<dbReference type="STRING" id="1618550.UT39_C0011G0010"/>
<dbReference type="PANTHER" id="PTHR43317:SF1">
    <property type="entry name" value="THERMOSPERMINE SYNTHASE ACAULIS5"/>
    <property type="match status" value="1"/>
</dbReference>
<dbReference type="PANTHER" id="PTHR43317">
    <property type="entry name" value="THERMOSPERMINE SYNTHASE ACAULIS5"/>
    <property type="match status" value="1"/>
</dbReference>
<dbReference type="AlphaFoldDB" id="A0A0G0N6U6"/>
<evidence type="ECO:0000256" key="1">
    <source>
        <dbReference type="ARBA" id="ARBA00023115"/>
    </source>
</evidence>
<sequence>MNLKNLLSGVVALEEASSPVNGKISVMKSIGYGTYFQVGNLTQSGGVMYDIWKTTLKKIKQMTNDPQSVLILGLGGGSCAVISRKQWPYAIITGVDFDKTIVDLGNKYLNLGKTDAEIVVDDANEFIEKSANDRKEYNLILVDLYVGQEFPVAFETDKFIENVGKSLPTGGVAVFNRLYSGEKRPASMAFGKKLEGYFTKVEYFFPEANVMLICTK</sequence>
<evidence type="ECO:0000313" key="2">
    <source>
        <dbReference type="EMBL" id="KKR11138.1"/>
    </source>
</evidence>
<comment type="caution">
    <text evidence="2">The sequence shown here is derived from an EMBL/GenBank/DDBJ whole genome shotgun (WGS) entry which is preliminary data.</text>
</comment>
<gene>
    <name evidence="2" type="ORF">UT39_C0011G0010</name>
</gene>
<dbReference type="GO" id="GO:0006596">
    <property type="term" value="P:polyamine biosynthetic process"/>
    <property type="evidence" value="ECO:0007669"/>
    <property type="project" value="UniProtKB-KW"/>
</dbReference>
<dbReference type="Pfam" id="PF01564">
    <property type="entry name" value="Spermine_synth"/>
    <property type="match status" value="1"/>
</dbReference>
<dbReference type="InterPro" id="IPR029063">
    <property type="entry name" value="SAM-dependent_MTases_sf"/>
</dbReference>
<keyword evidence="1" id="KW-0620">Polyamine biosynthesis</keyword>
<proteinExistence type="predicted"/>
<protein>
    <recommendedName>
        <fullName evidence="4">Spermidine synthase</fullName>
    </recommendedName>
</protein>
<dbReference type="Gene3D" id="3.40.50.150">
    <property type="entry name" value="Vaccinia Virus protein VP39"/>
    <property type="match status" value="1"/>
</dbReference>
<reference evidence="2 3" key="1">
    <citation type="journal article" date="2015" name="Nature">
        <title>rRNA introns, odd ribosomes, and small enigmatic genomes across a large radiation of phyla.</title>
        <authorList>
            <person name="Brown C.T."/>
            <person name="Hug L.A."/>
            <person name="Thomas B.C."/>
            <person name="Sharon I."/>
            <person name="Castelle C.J."/>
            <person name="Singh A."/>
            <person name="Wilkins M.J."/>
            <person name="Williams K.H."/>
            <person name="Banfield J.F."/>
        </authorList>
    </citation>
    <scope>NUCLEOTIDE SEQUENCE [LARGE SCALE GENOMIC DNA]</scope>
</reference>